<name>A0A8C0IW09_CHEAB</name>
<dbReference type="AlphaFoldDB" id="A0A8C0IW09"/>
<keyword evidence="1" id="KW-0812">Transmembrane</keyword>
<protein>
    <submittedName>
        <fullName evidence="2">Uncharacterized protein</fullName>
    </submittedName>
</protein>
<keyword evidence="1" id="KW-1133">Transmembrane helix</keyword>
<keyword evidence="3" id="KW-1185">Reference proteome</keyword>
<dbReference type="Proteomes" id="UP000694404">
    <property type="component" value="Unplaced"/>
</dbReference>
<sequence length="127" mass="14138">PHHSTSFSTLNNPNFSQPSLIKLHTVFQIIPCVLLTALLLIHPKVMFDFFCNSITLLTHIWFVIHYNPQILFCSTPSKTVISHFVCVSGPPLLWASSTPVSHCGPPQGVHLLWKPRGPPHPEGAMQP</sequence>
<accession>A0A8C0IW09</accession>
<reference evidence="2" key="1">
    <citation type="submission" date="2025-08" db="UniProtKB">
        <authorList>
            <consortium name="Ensembl"/>
        </authorList>
    </citation>
    <scope>IDENTIFICATION</scope>
</reference>
<dbReference type="Ensembl" id="ENSCABT00000025368.1">
    <property type="protein sequence ID" value="ENSCABP00000023154.1"/>
    <property type="gene ID" value="ENSCABG00000017050.1"/>
</dbReference>
<reference evidence="2" key="2">
    <citation type="submission" date="2025-09" db="UniProtKB">
        <authorList>
            <consortium name="Ensembl"/>
        </authorList>
    </citation>
    <scope>IDENTIFICATION</scope>
</reference>
<feature type="transmembrane region" description="Helical" evidence="1">
    <location>
        <begin position="20"/>
        <end position="40"/>
    </location>
</feature>
<evidence type="ECO:0000256" key="1">
    <source>
        <dbReference type="SAM" id="Phobius"/>
    </source>
</evidence>
<organism evidence="2 3">
    <name type="scientific">Chelonoidis abingdonii</name>
    <name type="common">Abingdon island giant tortoise</name>
    <name type="synonym">Testudo abingdonii</name>
    <dbReference type="NCBI Taxonomy" id="106734"/>
    <lineage>
        <taxon>Eukaryota</taxon>
        <taxon>Metazoa</taxon>
        <taxon>Chordata</taxon>
        <taxon>Craniata</taxon>
        <taxon>Vertebrata</taxon>
        <taxon>Euteleostomi</taxon>
        <taxon>Archelosauria</taxon>
        <taxon>Testudinata</taxon>
        <taxon>Testudines</taxon>
        <taxon>Cryptodira</taxon>
        <taxon>Durocryptodira</taxon>
        <taxon>Testudinoidea</taxon>
        <taxon>Testudinidae</taxon>
        <taxon>Chelonoidis</taxon>
    </lineage>
</organism>
<proteinExistence type="predicted"/>
<evidence type="ECO:0000313" key="2">
    <source>
        <dbReference type="Ensembl" id="ENSCABP00000023154.1"/>
    </source>
</evidence>
<keyword evidence="1" id="KW-0472">Membrane</keyword>
<evidence type="ECO:0000313" key="3">
    <source>
        <dbReference type="Proteomes" id="UP000694404"/>
    </source>
</evidence>